<dbReference type="RefSeq" id="WP_139191974.1">
    <property type="nucleotide sequence ID" value="NZ_FNNZ01000024.1"/>
</dbReference>
<reference evidence="2" key="1">
    <citation type="submission" date="2016-10" db="EMBL/GenBank/DDBJ databases">
        <authorList>
            <person name="Varghese N."/>
            <person name="Submissions S."/>
        </authorList>
    </citation>
    <scope>NUCLEOTIDE SEQUENCE [LARGE SCALE GENOMIC DNA]</scope>
    <source>
        <strain evidence="2">DSM 217</strain>
    </source>
</reference>
<evidence type="ECO:0000313" key="2">
    <source>
        <dbReference type="Proteomes" id="UP000198816"/>
    </source>
</evidence>
<dbReference type="Proteomes" id="UP000198816">
    <property type="component" value="Unassembled WGS sequence"/>
</dbReference>
<dbReference type="OrthoDB" id="7066936at2"/>
<sequence length="135" mass="15228">MHPTDTTEATENTSEPRLDWHLLQMRDASDIWCTKRDTTQVAAVEGGWLFRFRHYDGSQSAMSTQALTFVPDPEHRWSPEQTKPHWERLGSAVAMGYNDRTARMTVPGGWVYLSAFATRGGNLTLALVFGPTETL</sequence>
<gene>
    <name evidence="1" type="ORF">SAMN05421783_12461</name>
</gene>
<name>A0A1H3BH86_THIRO</name>
<organism evidence="1 2">
    <name type="scientific">Thiocapsa roseopersicina</name>
    <dbReference type="NCBI Taxonomy" id="1058"/>
    <lineage>
        <taxon>Bacteria</taxon>
        <taxon>Pseudomonadati</taxon>
        <taxon>Pseudomonadota</taxon>
        <taxon>Gammaproteobacteria</taxon>
        <taxon>Chromatiales</taxon>
        <taxon>Chromatiaceae</taxon>
        <taxon>Thiocapsa</taxon>
    </lineage>
</organism>
<proteinExistence type="predicted"/>
<dbReference type="AlphaFoldDB" id="A0A1H3BH86"/>
<accession>A0A1H3BH86</accession>
<protein>
    <submittedName>
        <fullName evidence="1">Uncharacterized protein</fullName>
    </submittedName>
</protein>
<dbReference type="EMBL" id="FNNZ01000024">
    <property type="protein sequence ID" value="SDX40409.1"/>
    <property type="molecule type" value="Genomic_DNA"/>
</dbReference>
<keyword evidence="2" id="KW-1185">Reference proteome</keyword>
<evidence type="ECO:0000313" key="1">
    <source>
        <dbReference type="EMBL" id="SDX40409.1"/>
    </source>
</evidence>